<accession>A0ABY5GEK2</accession>
<dbReference type="Pfam" id="PF07356">
    <property type="entry name" value="DUF1481"/>
    <property type="match status" value="1"/>
</dbReference>
<gene>
    <name evidence="1" type="ORF">NNL38_15025</name>
</gene>
<keyword evidence="2" id="KW-1185">Reference proteome</keyword>
<reference evidence="1" key="1">
    <citation type="submission" date="2022-07" db="EMBL/GenBank/DDBJ databases">
        <title>Genome sequencing of Photobacterium atrarenae GJH2-4.</title>
        <authorList>
            <person name="Park S.-J."/>
        </authorList>
    </citation>
    <scope>NUCLEOTIDE SEQUENCE</scope>
    <source>
        <strain evidence="1">GJH2-4</strain>
    </source>
</reference>
<evidence type="ECO:0000313" key="1">
    <source>
        <dbReference type="EMBL" id="UTV27591.1"/>
    </source>
</evidence>
<dbReference type="RefSeq" id="WP_255388810.1">
    <property type="nucleotide sequence ID" value="NZ_CP101508.1"/>
</dbReference>
<sequence length="233" mass="26057">MKRLIPFVFLSLLAGCETTAVSDTVISPLSTQAAGYQHGNTTALYWYTSQQNQPVKLAEVITTAHGGRYESEYRWHEGKLREMKRQGTRVGDEHTLVPFTLHLRFDPKGQAVYQRFTQDGSVLPLSEVELSEPLRQVDTALQVLRQQRQAGLSLVQGYWQQQHMILCGEQRAKPLTFVTEAAQSMVSQRQTSAGGYVALAGKVRRDSIEASQVLLLADNSQQCLLPPVLLETQ</sequence>
<organism evidence="1 2">
    <name type="scientific">Photobacterium atrarenae</name>
    <dbReference type="NCBI Taxonomy" id="865757"/>
    <lineage>
        <taxon>Bacteria</taxon>
        <taxon>Pseudomonadati</taxon>
        <taxon>Pseudomonadota</taxon>
        <taxon>Gammaproteobacteria</taxon>
        <taxon>Vibrionales</taxon>
        <taxon>Vibrionaceae</taxon>
        <taxon>Photobacterium</taxon>
    </lineage>
</organism>
<dbReference type="EMBL" id="CP101508">
    <property type="protein sequence ID" value="UTV27591.1"/>
    <property type="molecule type" value="Genomic_DNA"/>
</dbReference>
<evidence type="ECO:0000313" key="2">
    <source>
        <dbReference type="Proteomes" id="UP001057998"/>
    </source>
</evidence>
<dbReference type="PROSITE" id="PS51257">
    <property type="entry name" value="PROKAR_LIPOPROTEIN"/>
    <property type="match status" value="1"/>
</dbReference>
<dbReference type="PIRSF" id="PIRSF028160">
    <property type="entry name" value="UCP028160"/>
    <property type="match status" value="1"/>
</dbReference>
<dbReference type="InterPro" id="IPR010858">
    <property type="entry name" value="DUF1481"/>
</dbReference>
<dbReference type="Proteomes" id="UP001057998">
    <property type="component" value="Chromosome 1"/>
</dbReference>
<dbReference type="InterPro" id="IPR016872">
    <property type="entry name" value="UCP028160"/>
</dbReference>
<proteinExistence type="predicted"/>
<name>A0ABY5GEK2_9GAMM</name>
<protein>
    <submittedName>
        <fullName evidence="1">DUF1481 domain-containing protein</fullName>
    </submittedName>
</protein>